<dbReference type="Pfam" id="PF22660">
    <property type="entry name" value="RS_preATP-grasp-like"/>
    <property type="match status" value="1"/>
</dbReference>
<feature type="binding site" evidence="4">
    <location>
        <position position="208"/>
    </location>
    <ligand>
        <name>ATP</name>
        <dbReference type="ChEBI" id="CHEBI:30616"/>
    </ligand>
</feature>
<dbReference type="SUPFAM" id="SSF51246">
    <property type="entry name" value="Rudiment single hybrid motif"/>
    <property type="match status" value="1"/>
</dbReference>
<evidence type="ECO:0000259" key="6">
    <source>
        <dbReference type="PROSITE" id="PS50975"/>
    </source>
</evidence>
<dbReference type="NCBIfam" id="TIGR01161">
    <property type="entry name" value="purK"/>
    <property type="match status" value="1"/>
</dbReference>
<reference evidence="7 8" key="1">
    <citation type="submission" date="2023-07" db="EMBL/GenBank/DDBJ databases">
        <title>Functional and genomic diversity of the sorghum phyllosphere microbiome.</title>
        <authorList>
            <person name="Shade A."/>
        </authorList>
    </citation>
    <scope>NUCLEOTIDE SEQUENCE [LARGE SCALE GENOMIC DNA]</scope>
    <source>
        <strain evidence="7 8">SORGH_AS_1126</strain>
    </source>
</reference>
<dbReference type="EMBL" id="JAUTBL010000002">
    <property type="protein sequence ID" value="MDQ1186923.1"/>
    <property type="molecule type" value="Genomic_DNA"/>
</dbReference>
<dbReference type="InterPro" id="IPR011761">
    <property type="entry name" value="ATP-grasp"/>
</dbReference>
<comment type="catalytic activity">
    <reaction evidence="4 5">
        <text>5-amino-1-(5-phospho-beta-D-ribosyl)imidazole + hydrogencarbonate + ATP = 5-carboxyamino-1-(5-phospho-D-ribosyl)imidazole + ADP + phosphate + 2 H(+)</text>
        <dbReference type="Rhea" id="RHEA:19317"/>
        <dbReference type="ChEBI" id="CHEBI:15378"/>
        <dbReference type="ChEBI" id="CHEBI:17544"/>
        <dbReference type="ChEBI" id="CHEBI:30616"/>
        <dbReference type="ChEBI" id="CHEBI:43474"/>
        <dbReference type="ChEBI" id="CHEBI:58730"/>
        <dbReference type="ChEBI" id="CHEBI:137981"/>
        <dbReference type="ChEBI" id="CHEBI:456216"/>
        <dbReference type="EC" id="6.3.4.18"/>
    </reaction>
</comment>
<dbReference type="SUPFAM" id="SSF52440">
    <property type="entry name" value="PreATP-grasp domain"/>
    <property type="match status" value="1"/>
</dbReference>
<dbReference type="Proteomes" id="UP001224781">
    <property type="component" value="Unassembled WGS sequence"/>
</dbReference>
<dbReference type="EC" id="6.3.4.18" evidence="4 5"/>
<feature type="binding site" evidence="4">
    <location>
        <begin position="262"/>
        <end position="263"/>
    </location>
    <ligand>
        <name>ATP</name>
        <dbReference type="ChEBI" id="CHEBI:30616"/>
    </ligand>
</feature>
<keyword evidence="3 4" id="KW-0067">ATP-binding</keyword>
<dbReference type="Pfam" id="PF02222">
    <property type="entry name" value="ATP-grasp"/>
    <property type="match status" value="1"/>
</dbReference>
<dbReference type="NCBIfam" id="NF004676">
    <property type="entry name" value="PRK06019.1-2"/>
    <property type="match status" value="1"/>
</dbReference>
<dbReference type="InterPro" id="IPR054350">
    <property type="entry name" value="PurT/PurK_preATP-grasp"/>
</dbReference>
<sequence length="363" mass="38598">MKSSTIGIIGGGQLGRMLAMAAARLNFRTVVLEPQADCPAAQVCNRQIVAAYDDETALAELASLCDVVTYEFENVPVVAAETLAASVPVYPPAEALSASQDRLTEKRFLNGCGIPTADFRAVDDQAGLEEALAAFGGKGVLKTRRMGYDGKGQRVFKGGEDLTGAFDALGKVPLILESFVPFEREISIIAARFQDGTVTCYDPAENVHLNGILHTSTIPAALSDAARTVAVESAEKLLAALNYVGVVGIEFFVLPDGSLVANEMAPRVHNTGHWTEAACVVSQFEQHIRAVAGLAPGSTSRHSDCVMTNLIGDDIDSVPDWLRQKDCLVHLYGKTEARPGRKMGHVTQLTNAGTPGFSPQKLA</sequence>
<dbReference type="NCBIfam" id="NF004675">
    <property type="entry name" value="PRK06019.1-1"/>
    <property type="match status" value="1"/>
</dbReference>
<comment type="function">
    <text evidence="5">Catalyzes the ATP-dependent conversion of 5-aminoimidazole ribonucleotide (AIR) and HCO(3)- to N5-carboxyaminoimidazole ribonucleotide (N5-CAIR).</text>
</comment>
<comment type="pathway">
    <text evidence="4 5">Purine metabolism; IMP biosynthesis via de novo pathway; 5-amino-1-(5-phospho-D-ribosyl)imidazole-4-carboxylate from 5-amino-1-(5-phospho-D-ribosyl)imidazole (N5-CAIR route): step 1/2.</text>
</comment>
<evidence type="ECO:0000256" key="1">
    <source>
        <dbReference type="ARBA" id="ARBA00022741"/>
    </source>
</evidence>
<dbReference type="InterPro" id="IPR013815">
    <property type="entry name" value="ATP_grasp_subdomain_1"/>
</dbReference>
<evidence type="ECO:0000256" key="2">
    <source>
        <dbReference type="ARBA" id="ARBA00022755"/>
    </source>
</evidence>
<feature type="domain" description="ATP-grasp" evidence="6">
    <location>
        <begin position="106"/>
        <end position="292"/>
    </location>
</feature>
<dbReference type="PROSITE" id="PS50975">
    <property type="entry name" value="ATP_GRASP"/>
    <property type="match status" value="1"/>
</dbReference>
<dbReference type="NCBIfam" id="NF004679">
    <property type="entry name" value="PRK06019.1-5"/>
    <property type="match status" value="1"/>
</dbReference>
<dbReference type="InterPro" id="IPR003135">
    <property type="entry name" value="ATP-grasp_carboxylate-amine"/>
</dbReference>
<feature type="binding site" evidence="4">
    <location>
        <position position="185"/>
    </location>
    <ligand>
        <name>ATP</name>
        <dbReference type="ChEBI" id="CHEBI:30616"/>
    </ligand>
</feature>
<gene>
    <name evidence="4 5" type="primary">purK</name>
    <name evidence="7" type="ORF">QE408_004066</name>
</gene>
<evidence type="ECO:0000313" key="7">
    <source>
        <dbReference type="EMBL" id="MDQ1186923.1"/>
    </source>
</evidence>
<name>A0ABU0UQ95_9HYPH</name>
<feature type="binding site" evidence="4">
    <location>
        <position position="142"/>
    </location>
    <ligand>
        <name>ATP</name>
        <dbReference type="ChEBI" id="CHEBI:30616"/>
    </ligand>
</feature>
<feature type="binding site" evidence="4">
    <location>
        <begin position="147"/>
        <end position="153"/>
    </location>
    <ligand>
        <name>ATP</name>
        <dbReference type="ChEBI" id="CHEBI:30616"/>
    </ligand>
</feature>
<evidence type="ECO:0000256" key="4">
    <source>
        <dbReference type="HAMAP-Rule" id="MF_01928"/>
    </source>
</evidence>
<comment type="function">
    <text evidence="4">Catalyzes the ATP-dependent conversion of 5-aminoimidazole ribonucleotide (AIR) and HCO(3)(-) to N5-carboxyaminoimidazole ribonucleotide (N5-CAIR).</text>
</comment>
<evidence type="ECO:0000313" key="8">
    <source>
        <dbReference type="Proteomes" id="UP001224781"/>
    </source>
</evidence>
<dbReference type="PANTHER" id="PTHR11609:SF5">
    <property type="entry name" value="PHOSPHORIBOSYLAMINOIMIDAZOLE CARBOXYLASE"/>
    <property type="match status" value="1"/>
</dbReference>
<dbReference type="Gene3D" id="3.30.470.20">
    <property type="entry name" value="ATP-grasp fold, B domain"/>
    <property type="match status" value="1"/>
</dbReference>
<dbReference type="InterPro" id="IPR040686">
    <property type="entry name" value="PurK_C"/>
</dbReference>
<dbReference type="Gene3D" id="3.30.1490.20">
    <property type="entry name" value="ATP-grasp fold, A domain"/>
    <property type="match status" value="1"/>
</dbReference>
<feature type="binding site" evidence="4">
    <location>
        <begin position="177"/>
        <end position="180"/>
    </location>
    <ligand>
        <name>ATP</name>
        <dbReference type="ChEBI" id="CHEBI:30616"/>
    </ligand>
</feature>
<dbReference type="Pfam" id="PF17769">
    <property type="entry name" value="PurK_C"/>
    <property type="match status" value="1"/>
</dbReference>
<keyword evidence="2 4" id="KW-0658">Purine biosynthesis</keyword>
<feature type="binding site" evidence="4">
    <location>
        <position position="102"/>
    </location>
    <ligand>
        <name>ATP</name>
        <dbReference type="ChEBI" id="CHEBI:30616"/>
    </ligand>
</feature>
<dbReference type="GO" id="GO:0034028">
    <property type="term" value="F:5-(carboxyamino)imidazole ribonucleotide synthase activity"/>
    <property type="evidence" value="ECO:0007669"/>
    <property type="project" value="UniProtKB-EC"/>
</dbReference>
<dbReference type="InterPro" id="IPR016185">
    <property type="entry name" value="PreATP-grasp_dom_sf"/>
</dbReference>
<keyword evidence="8" id="KW-1185">Reference proteome</keyword>
<protein>
    <recommendedName>
        <fullName evidence="4 5">N5-carboxyaminoimidazole ribonucleotide synthase</fullName>
        <shortName evidence="4 5">N5-CAIR synthase</shortName>
        <ecNumber evidence="4 5">6.3.4.18</ecNumber>
    </recommendedName>
    <alternativeName>
        <fullName evidence="4 5">5-(carboxyamino)imidazole ribonucleotide synthetase</fullName>
    </alternativeName>
</protein>
<dbReference type="HAMAP" id="MF_01928">
    <property type="entry name" value="PurK"/>
    <property type="match status" value="1"/>
</dbReference>
<evidence type="ECO:0000256" key="3">
    <source>
        <dbReference type="ARBA" id="ARBA00022840"/>
    </source>
</evidence>
<keyword evidence="4 5" id="KW-0436">Ligase</keyword>
<comment type="subunit">
    <text evidence="4 5">Homodimer.</text>
</comment>
<evidence type="ECO:0000256" key="5">
    <source>
        <dbReference type="RuleBase" id="RU361200"/>
    </source>
</evidence>
<dbReference type="InterPro" id="IPR011054">
    <property type="entry name" value="Rudment_hybrid_motif"/>
</dbReference>
<dbReference type="PANTHER" id="PTHR11609">
    <property type="entry name" value="PURINE BIOSYNTHESIS PROTEIN 6/7, PUR6/7"/>
    <property type="match status" value="1"/>
</dbReference>
<organism evidence="7 8">
    <name type="scientific">Agrobacterium larrymoorei</name>
    <dbReference type="NCBI Taxonomy" id="160699"/>
    <lineage>
        <taxon>Bacteria</taxon>
        <taxon>Pseudomonadati</taxon>
        <taxon>Pseudomonadota</taxon>
        <taxon>Alphaproteobacteria</taxon>
        <taxon>Hyphomicrobiales</taxon>
        <taxon>Rhizobiaceae</taxon>
        <taxon>Rhizobium/Agrobacterium group</taxon>
        <taxon>Agrobacterium</taxon>
    </lineage>
</organism>
<dbReference type="Gene3D" id="3.40.50.20">
    <property type="match status" value="1"/>
</dbReference>
<dbReference type="InterPro" id="IPR005875">
    <property type="entry name" value="PurK"/>
</dbReference>
<accession>A0ABU0UQ95</accession>
<keyword evidence="1 4" id="KW-0547">Nucleotide-binding</keyword>
<comment type="similarity">
    <text evidence="4 5">Belongs to the PurK/PurT family.</text>
</comment>
<dbReference type="SUPFAM" id="SSF56059">
    <property type="entry name" value="Glutathione synthetase ATP-binding domain-like"/>
    <property type="match status" value="1"/>
</dbReference>
<comment type="caution">
    <text evidence="7">The sequence shown here is derived from an EMBL/GenBank/DDBJ whole genome shotgun (WGS) entry which is preliminary data.</text>
</comment>
<dbReference type="RefSeq" id="WP_306934189.1">
    <property type="nucleotide sequence ID" value="NZ_JAUTBL010000002.1"/>
</dbReference>
<proteinExistence type="inferred from homology"/>